<dbReference type="GO" id="GO:0016787">
    <property type="term" value="F:hydrolase activity"/>
    <property type="evidence" value="ECO:0007669"/>
    <property type="project" value="UniProtKB-KW"/>
</dbReference>
<keyword evidence="1" id="KW-0378">Hydrolase</keyword>
<dbReference type="EMBL" id="VOOS01000002">
    <property type="protein sequence ID" value="TXB66177.1"/>
    <property type="molecule type" value="Genomic_DNA"/>
</dbReference>
<gene>
    <name evidence="1" type="ORF">FRY74_06285</name>
</gene>
<accession>A0A5C6RVQ3</accession>
<keyword evidence="2" id="KW-1185">Reference proteome</keyword>
<dbReference type="SUPFAM" id="SSF101478">
    <property type="entry name" value="ADP-ribosylglycohydrolase"/>
    <property type="match status" value="1"/>
</dbReference>
<dbReference type="Proteomes" id="UP000321721">
    <property type="component" value="Unassembled WGS sequence"/>
</dbReference>
<comment type="caution">
    <text evidence="1">The sequence shown here is derived from an EMBL/GenBank/DDBJ whole genome shotgun (WGS) entry which is preliminary data.</text>
</comment>
<dbReference type="InterPro" id="IPR036705">
    <property type="entry name" value="Ribosyl_crysJ1_sf"/>
</dbReference>
<evidence type="ECO:0000313" key="1">
    <source>
        <dbReference type="EMBL" id="TXB66177.1"/>
    </source>
</evidence>
<dbReference type="OrthoDB" id="9798107at2"/>
<reference evidence="1 2" key="1">
    <citation type="submission" date="2019-08" db="EMBL/GenBank/DDBJ databases">
        <title>Genome of Vicingus serpentipes NCIMB 15042.</title>
        <authorList>
            <person name="Bowman J.P."/>
        </authorList>
    </citation>
    <scope>NUCLEOTIDE SEQUENCE [LARGE SCALE GENOMIC DNA]</scope>
    <source>
        <strain evidence="1 2">NCIMB 15042</strain>
    </source>
</reference>
<dbReference type="AlphaFoldDB" id="A0A5C6RVQ3"/>
<evidence type="ECO:0000313" key="2">
    <source>
        <dbReference type="Proteomes" id="UP000321721"/>
    </source>
</evidence>
<organism evidence="1 2">
    <name type="scientific">Vicingus serpentipes</name>
    <dbReference type="NCBI Taxonomy" id="1926625"/>
    <lineage>
        <taxon>Bacteria</taxon>
        <taxon>Pseudomonadati</taxon>
        <taxon>Bacteroidota</taxon>
        <taxon>Flavobacteriia</taxon>
        <taxon>Flavobacteriales</taxon>
        <taxon>Vicingaceae</taxon>
        <taxon>Vicingus</taxon>
    </lineage>
</organism>
<name>A0A5C6RVQ3_9FLAO</name>
<proteinExistence type="predicted"/>
<sequence>MIKNKIKGALFGQANGDALGLGAEFLYFSHILFRILSLNSNAAIRFFKSSMSSPDDIEVN</sequence>
<protein>
    <submittedName>
        <fullName evidence="1">ADP-ribosylglycohydrolase family protein</fullName>
    </submittedName>
</protein>